<dbReference type="SUPFAM" id="SSF57903">
    <property type="entry name" value="FYVE/PHD zinc finger"/>
    <property type="match status" value="2"/>
</dbReference>
<keyword evidence="9" id="KW-0832">Ubl conjugation</keyword>
<dbReference type="CDD" id="cd09583">
    <property type="entry name" value="SAM_Atherin-like"/>
    <property type="match status" value="1"/>
</dbReference>
<keyword evidence="21" id="KW-1185">Reference proteome</keyword>
<dbReference type="PANTHER" id="PTHR45888:SF4">
    <property type="entry name" value="PHD FINGER PROTEIN 10"/>
    <property type="match status" value="1"/>
</dbReference>
<protein>
    <recommendedName>
        <fullName evidence="22">Histone acetyltransferase</fullName>
    </recommendedName>
</protein>
<dbReference type="PANTHER" id="PTHR45888">
    <property type="entry name" value="HL01030P-RELATED"/>
    <property type="match status" value="1"/>
</dbReference>
<feature type="domain" description="PHD-type" evidence="16">
    <location>
        <begin position="215"/>
        <end position="274"/>
    </location>
</feature>
<dbReference type="SMART" id="SM00526">
    <property type="entry name" value="H15"/>
    <property type="match status" value="1"/>
</dbReference>
<keyword evidence="6" id="KW-0677">Repeat</keyword>
<evidence type="ECO:0000259" key="19">
    <source>
        <dbReference type="PROSITE" id="PS52014"/>
    </source>
</evidence>
<keyword evidence="12" id="KW-0010">Activator</keyword>
<keyword evidence="7 15" id="KW-0863">Zinc-finger</keyword>
<dbReference type="CDD" id="cd15527">
    <property type="entry name" value="PHD2_KAT6A_6B"/>
    <property type="match status" value="1"/>
</dbReference>
<dbReference type="SUPFAM" id="SSF47769">
    <property type="entry name" value="SAM/Pointed domain"/>
    <property type="match status" value="1"/>
</dbReference>
<evidence type="ECO:0000256" key="1">
    <source>
        <dbReference type="ARBA" id="ARBA00004123"/>
    </source>
</evidence>
<dbReference type="PROSITE" id="PS50016">
    <property type="entry name" value="ZF_PHD_2"/>
    <property type="match status" value="2"/>
</dbReference>
<dbReference type="FunFam" id="3.30.40.10:FF:000005">
    <property type="entry name" value="zinc finger protein isoform X1"/>
    <property type="match status" value="1"/>
</dbReference>
<dbReference type="PROSITE" id="PS51504">
    <property type="entry name" value="H15"/>
    <property type="match status" value="1"/>
</dbReference>
<evidence type="ECO:0000256" key="11">
    <source>
        <dbReference type="ARBA" id="ARBA00023015"/>
    </source>
</evidence>
<keyword evidence="14" id="KW-0539">Nucleus</keyword>
<keyword evidence="4" id="KW-0597">Phosphoprotein</keyword>
<evidence type="ECO:0000256" key="12">
    <source>
        <dbReference type="ARBA" id="ARBA00023159"/>
    </source>
</evidence>
<dbReference type="SMART" id="SM00249">
    <property type="entry name" value="PHD"/>
    <property type="match status" value="2"/>
</dbReference>
<keyword evidence="3" id="KW-1017">Isopeptide bond</keyword>
<dbReference type="InterPro" id="IPR001965">
    <property type="entry name" value="Znf_PHD"/>
</dbReference>
<evidence type="ECO:0000259" key="17">
    <source>
        <dbReference type="PROSITE" id="PS50105"/>
    </source>
</evidence>
<evidence type="ECO:0000256" key="9">
    <source>
        <dbReference type="ARBA" id="ARBA00022843"/>
    </source>
</evidence>
<evidence type="ECO:0000256" key="2">
    <source>
        <dbReference type="ARBA" id="ARBA00022491"/>
    </source>
</evidence>
<evidence type="ECO:0000256" key="3">
    <source>
        <dbReference type="ARBA" id="ARBA00022499"/>
    </source>
</evidence>
<dbReference type="Pfam" id="PF00536">
    <property type="entry name" value="SAM_1"/>
    <property type="match status" value="1"/>
</dbReference>
<proteinExistence type="predicted"/>
<evidence type="ECO:0008006" key="22">
    <source>
        <dbReference type="Google" id="ProtNLM"/>
    </source>
</evidence>
<dbReference type="GO" id="GO:0005634">
    <property type="term" value="C:nucleus"/>
    <property type="evidence" value="ECO:0007669"/>
    <property type="project" value="UniProtKB-SubCell"/>
</dbReference>
<evidence type="ECO:0000256" key="8">
    <source>
        <dbReference type="ARBA" id="ARBA00022833"/>
    </source>
</evidence>
<dbReference type="Pfam" id="PF21524">
    <property type="entry name" value="SAMD1_WH"/>
    <property type="match status" value="1"/>
</dbReference>
<dbReference type="GO" id="GO:0008270">
    <property type="term" value="F:zinc ion binding"/>
    <property type="evidence" value="ECO:0007669"/>
    <property type="project" value="UniProtKB-KW"/>
</dbReference>
<dbReference type="InterPro" id="IPR013083">
    <property type="entry name" value="Znf_RING/FYVE/PHD"/>
</dbReference>
<evidence type="ECO:0000313" key="21">
    <source>
        <dbReference type="Proteomes" id="UP001186944"/>
    </source>
</evidence>
<gene>
    <name evidence="20" type="ORF">FSP39_020929</name>
</gene>
<dbReference type="InterPro" id="IPR005818">
    <property type="entry name" value="Histone_H1/H5_H15"/>
</dbReference>
<keyword evidence="13" id="KW-0804">Transcription</keyword>
<dbReference type="PROSITE" id="PS52014">
    <property type="entry name" value="SAMD1_WH"/>
    <property type="match status" value="1"/>
</dbReference>
<keyword evidence="10" id="KW-0156">Chromatin regulator</keyword>
<feature type="domain" description="PHD-type" evidence="16">
    <location>
        <begin position="271"/>
        <end position="321"/>
    </location>
</feature>
<evidence type="ECO:0000256" key="10">
    <source>
        <dbReference type="ARBA" id="ARBA00022853"/>
    </source>
</evidence>
<dbReference type="Gene3D" id="3.30.40.10">
    <property type="entry name" value="Zinc/RING finger domain, C3HC4 (zinc finger)"/>
    <property type="match status" value="1"/>
</dbReference>
<evidence type="ECO:0000256" key="5">
    <source>
        <dbReference type="ARBA" id="ARBA00022723"/>
    </source>
</evidence>
<dbReference type="InterPro" id="IPR019787">
    <property type="entry name" value="Znf_PHD-finger"/>
</dbReference>
<evidence type="ECO:0000259" key="16">
    <source>
        <dbReference type="PROSITE" id="PS50016"/>
    </source>
</evidence>
<evidence type="ECO:0000256" key="15">
    <source>
        <dbReference type="PROSITE-ProRule" id="PRU00146"/>
    </source>
</evidence>
<dbReference type="GO" id="GO:0003677">
    <property type="term" value="F:DNA binding"/>
    <property type="evidence" value="ECO:0007669"/>
    <property type="project" value="InterPro"/>
</dbReference>
<sequence>MSEFTVRDIVLQTIDQLRGRKARPDINRICHMLNRKHGFTNRNETERYIDKLVDAEVIIKVDYKGNTSYRNAKKWRKSHLGGFVLNSTSTEKMLVDAVAALTQGERDGDSKDKKGANIRDIEKWLISQPEIDRDALKSPLHVMLQREVDSGKLEKLSNGNYVVSPLGSKAGKTVLKRCSSTPSRRGRPPKKKKLRRFYSYMPEAKTPPPVVPAPEALCDFCRMSADSNRNSLPEELLICKDCDAKAHPSCMAYNHILAQRAQLYPWQCIDCKTCCVCEDSGEADSMLFCDGCDKGYHMDCHQPKVVEKPSGKWICYECIIEGILLSEIERLDESNNSSDVINVCLILFFLHDTLCLPEESSGSNVFPTPRHSPVPEMETKTKSKNGLFVPYGQNIKDVPARDYPDASKWSIEDVESFFESIGFKEQASAFKEQEIDGQSLLLMRRNDVLIGLSIRLGPALKIYEHVCKLQTAGHENSLFT</sequence>
<evidence type="ECO:0000259" key="18">
    <source>
        <dbReference type="PROSITE" id="PS51504"/>
    </source>
</evidence>
<dbReference type="InterPro" id="IPR048589">
    <property type="entry name" value="SAMD1-like_WH"/>
</dbReference>
<accession>A0AA88Y2V7</accession>
<dbReference type="InterPro" id="IPR001660">
    <property type="entry name" value="SAM"/>
</dbReference>
<dbReference type="GO" id="GO:0000786">
    <property type="term" value="C:nucleosome"/>
    <property type="evidence" value="ECO:0007669"/>
    <property type="project" value="InterPro"/>
</dbReference>
<feature type="domain" description="SAM" evidence="17">
    <location>
        <begin position="409"/>
        <end position="457"/>
    </location>
</feature>
<comment type="caution">
    <text evidence="20">The sequence shown here is derived from an EMBL/GenBank/DDBJ whole genome shotgun (WGS) entry which is preliminary data.</text>
</comment>
<dbReference type="Pfam" id="PF00628">
    <property type="entry name" value="PHD"/>
    <property type="match status" value="1"/>
</dbReference>
<feature type="domain" description="H15" evidence="18">
    <location>
        <begin position="86"/>
        <end position="165"/>
    </location>
</feature>
<organism evidence="20 21">
    <name type="scientific">Pinctada imbricata</name>
    <name type="common">Atlantic pearl-oyster</name>
    <name type="synonym">Pinctada martensii</name>
    <dbReference type="NCBI Taxonomy" id="66713"/>
    <lineage>
        <taxon>Eukaryota</taxon>
        <taxon>Metazoa</taxon>
        <taxon>Spiralia</taxon>
        <taxon>Lophotrochozoa</taxon>
        <taxon>Mollusca</taxon>
        <taxon>Bivalvia</taxon>
        <taxon>Autobranchia</taxon>
        <taxon>Pteriomorphia</taxon>
        <taxon>Pterioida</taxon>
        <taxon>Pterioidea</taxon>
        <taxon>Pteriidae</taxon>
        <taxon>Pinctada</taxon>
    </lineage>
</organism>
<keyword evidence="11" id="KW-0805">Transcription regulation</keyword>
<evidence type="ECO:0000256" key="6">
    <source>
        <dbReference type="ARBA" id="ARBA00022737"/>
    </source>
</evidence>
<feature type="domain" description="SAMD1-like winged helix (WH)" evidence="19">
    <location>
        <begin position="1"/>
        <end position="75"/>
    </location>
</feature>
<evidence type="ECO:0000256" key="7">
    <source>
        <dbReference type="ARBA" id="ARBA00022771"/>
    </source>
</evidence>
<reference evidence="20" key="1">
    <citation type="submission" date="2019-08" db="EMBL/GenBank/DDBJ databases">
        <title>The improved chromosome-level genome for the pearl oyster Pinctada fucata martensii using PacBio sequencing and Hi-C.</title>
        <authorList>
            <person name="Zheng Z."/>
        </authorList>
    </citation>
    <scope>NUCLEOTIDE SEQUENCE</scope>
    <source>
        <strain evidence="20">ZZ-2019</strain>
        <tissue evidence="20">Adductor muscle</tissue>
    </source>
</reference>
<dbReference type="InterPro" id="IPR011011">
    <property type="entry name" value="Znf_FYVE_PHD"/>
</dbReference>
<dbReference type="InterPro" id="IPR013761">
    <property type="entry name" value="SAM/pointed_sf"/>
</dbReference>
<dbReference type="Gene3D" id="1.10.150.50">
    <property type="entry name" value="Transcription Factor, Ets-1"/>
    <property type="match status" value="1"/>
</dbReference>
<evidence type="ECO:0000256" key="4">
    <source>
        <dbReference type="ARBA" id="ARBA00022553"/>
    </source>
</evidence>
<evidence type="ECO:0000256" key="13">
    <source>
        <dbReference type="ARBA" id="ARBA00023163"/>
    </source>
</evidence>
<evidence type="ECO:0000313" key="20">
    <source>
        <dbReference type="EMBL" id="KAK3091579.1"/>
    </source>
</evidence>
<dbReference type="SMART" id="SM00454">
    <property type="entry name" value="SAM"/>
    <property type="match status" value="1"/>
</dbReference>
<dbReference type="AlphaFoldDB" id="A0AA88Y2V7"/>
<dbReference type="Proteomes" id="UP001186944">
    <property type="component" value="Unassembled WGS sequence"/>
</dbReference>
<dbReference type="PROSITE" id="PS50105">
    <property type="entry name" value="SAM_DOMAIN"/>
    <property type="match status" value="1"/>
</dbReference>
<dbReference type="GO" id="GO:0006334">
    <property type="term" value="P:nucleosome assembly"/>
    <property type="evidence" value="ECO:0007669"/>
    <property type="project" value="InterPro"/>
</dbReference>
<keyword evidence="5" id="KW-0479">Metal-binding</keyword>
<keyword evidence="2" id="KW-0678">Repressor</keyword>
<dbReference type="EMBL" id="VSWD01000010">
    <property type="protein sequence ID" value="KAK3091579.1"/>
    <property type="molecule type" value="Genomic_DNA"/>
</dbReference>
<evidence type="ECO:0000256" key="14">
    <source>
        <dbReference type="ARBA" id="ARBA00023242"/>
    </source>
</evidence>
<name>A0AA88Y2V7_PINIB</name>
<comment type="subcellular location">
    <subcellularLocation>
        <location evidence="1">Nucleus</location>
    </subcellularLocation>
</comment>
<keyword evidence="8" id="KW-0862">Zinc</keyword>